<dbReference type="InterPro" id="IPR013106">
    <property type="entry name" value="Ig_V-set"/>
</dbReference>
<comment type="subcellular location">
    <subcellularLocation>
        <location evidence="1">Cell membrane</location>
    </subcellularLocation>
</comment>
<gene>
    <name evidence="10" type="ORF">Q5P01_008513</name>
</gene>
<evidence type="ECO:0000256" key="7">
    <source>
        <dbReference type="ARBA" id="ARBA00023180"/>
    </source>
</evidence>
<dbReference type="PANTHER" id="PTHR19433">
    <property type="entry name" value="T-CELL RECEPTOR ALPHA CHAIN V REGION-RELATED"/>
    <property type="match status" value="1"/>
</dbReference>
<sequence>MTFLKGTFLRIKGPESDVVAVTQDPSPDPVHPGDSVSLQCSVLSDSENKTCPEEHSVYWFRSKSDESHLSLIYANGNSDQCEKSPDSRKCVYHFFKEVGPSDAGTYYCAVASCGKILFGNGTKLDIEVVSTCDLQCNTIQFVLCVSLAISLIVIAILTYAIMKNKTDFCKAATDLKTNAATPSGNQPSQQRNEESLVYSTAIFTRREGAKAGRRNAAAKDETVYTDVRTFVTH</sequence>
<dbReference type="GO" id="GO:0009617">
    <property type="term" value="P:response to bacterium"/>
    <property type="evidence" value="ECO:0007669"/>
    <property type="project" value="TreeGrafter"/>
</dbReference>
<feature type="transmembrane region" description="Helical" evidence="8">
    <location>
        <begin position="139"/>
        <end position="161"/>
    </location>
</feature>
<dbReference type="PROSITE" id="PS50835">
    <property type="entry name" value="IG_LIKE"/>
    <property type="match status" value="1"/>
</dbReference>
<dbReference type="PANTHER" id="PTHR19433:SF111">
    <property type="entry name" value="T CELL RECEPTOR ALPHA VARIABLE 4"/>
    <property type="match status" value="1"/>
</dbReference>
<name>A0AA88N585_CHASR</name>
<comment type="caution">
    <text evidence="10">The sequence shown here is derived from an EMBL/GenBank/DDBJ whole genome shotgun (WGS) entry which is preliminary data.</text>
</comment>
<dbReference type="InterPro" id="IPR036179">
    <property type="entry name" value="Ig-like_dom_sf"/>
</dbReference>
<organism evidence="10 11">
    <name type="scientific">Channa striata</name>
    <name type="common">Snakehead murrel</name>
    <name type="synonym">Ophicephalus striatus</name>
    <dbReference type="NCBI Taxonomy" id="64152"/>
    <lineage>
        <taxon>Eukaryota</taxon>
        <taxon>Metazoa</taxon>
        <taxon>Chordata</taxon>
        <taxon>Craniata</taxon>
        <taxon>Vertebrata</taxon>
        <taxon>Euteleostomi</taxon>
        <taxon>Actinopterygii</taxon>
        <taxon>Neopterygii</taxon>
        <taxon>Teleostei</taxon>
        <taxon>Neoteleostei</taxon>
        <taxon>Acanthomorphata</taxon>
        <taxon>Anabantaria</taxon>
        <taxon>Anabantiformes</taxon>
        <taxon>Channoidei</taxon>
        <taxon>Channidae</taxon>
        <taxon>Channa</taxon>
    </lineage>
</organism>
<evidence type="ECO:0000313" key="10">
    <source>
        <dbReference type="EMBL" id="KAK2848679.1"/>
    </source>
</evidence>
<dbReference type="InterPro" id="IPR013783">
    <property type="entry name" value="Ig-like_fold"/>
</dbReference>
<dbReference type="GO" id="GO:0005886">
    <property type="term" value="C:plasma membrane"/>
    <property type="evidence" value="ECO:0007669"/>
    <property type="project" value="UniProtKB-SubCell"/>
</dbReference>
<dbReference type="GO" id="GO:0002376">
    <property type="term" value="P:immune system process"/>
    <property type="evidence" value="ECO:0007669"/>
    <property type="project" value="UniProtKB-KW"/>
</dbReference>
<evidence type="ECO:0000256" key="8">
    <source>
        <dbReference type="SAM" id="Phobius"/>
    </source>
</evidence>
<keyword evidence="6" id="KW-1015">Disulfide bond</keyword>
<evidence type="ECO:0000256" key="6">
    <source>
        <dbReference type="ARBA" id="ARBA00023157"/>
    </source>
</evidence>
<keyword evidence="11" id="KW-1185">Reference proteome</keyword>
<keyword evidence="7" id="KW-0325">Glycoprotein</keyword>
<keyword evidence="8" id="KW-0812">Transmembrane</keyword>
<keyword evidence="5 8" id="KW-0472">Membrane</keyword>
<keyword evidence="2" id="KW-1003">Cell membrane</keyword>
<evidence type="ECO:0000256" key="4">
    <source>
        <dbReference type="ARBA" id="ARBA00022859"/>
    </source>
</evidence>
<reference evidence="10" key="1">
    <citation type="submission" date="2023-07" db="EMBL/GenBank/DDBJ databases">
        <title>Chromosome-level Genome Assembly of Striped Snakehead (Channa striata).</title>
        <authorList>
            <person name="Liu H."/>
        </authorList>
    </citation>
    <scope>NUCLEOTIDE SEQUENCE</scope>
    <source>
        <strain evidence="10">Gz</strain>
        <tissue evidence="10">Muscle</tissue>
    </source>
</reference>
<keyword evidence="4" id="KW-0391">Immunity</keyword>
<dbReference type="CDD" id="cd00099">
    <property type="entry name" value="IgV"/>
    <property type="match status" value="1"/>
</dbReference>
<accession>A0AA88N585</accession>
<dbReference type="InterPro" id="IPR052051">
    <property type="entry name" value="TCR_complex_component"/>
</dbReference>
<evidence type="ECO:0000256" key="2">
    <source>
        <dbReference type="ARBA" id="ARBA00022475"/>
    </source>
</evidence>
<keyword evidence="8" id="KW-1133">Transmembrane helix</keyword>
<dbReference type="AlphaFoldDB" id="A0AA88N585"/>
<evidence type="ECO:0000256" key="3">
    <source>
        <dbReference type="ARBA" id="ARBA00022729"/>
    </source>
</evidence>
<evidence type="ECO:0000256" key="5">
    <source>
        <dbReference type="ARBA" id="ARBA00023136"/>
    </source>
</evidence>
<dbReference type="SMART" id="SM00409">
    <property type="entry name" value="IG"/>
    <property type="match status" value="1"/>
</dbReference>
<dbReference type="InterPro" id="IPR007110">
    <property type="entry name" value="Ig-like_dom"/>
</dbReference>
<keyword evidence="3" id="KW-0732">Signal</keyword>
<evidence type="ECO:0000256" key="1">
    <source>
        <dbReference type="ARBA" id="ARBA00004236"/>
    </source>
</evidence>
<protein>
    <recommendedName>
        <fullName evidence="9">Ig-like domain-containing protein</fullName>
    </recommendedName>
</protein>
<dbReference type="InterPro" id="IPR003599">
    <property type="entry name" value="Ig_sub"/>
</dbReference>
<dbReference type="Pfam" id="PF07686">
    <property type="entry name" value="V-set"/>
    <property type="match status" value="1"/>
</dbReference>
<dbReference type="Gene3D" id="2.60.40.10">
    <property type="entry name" value="Immunoglobulins"/>
    <property type="match status" value="1"/>
</dbReference>
<feature type="domain" description="Ig-like" evidence="9">
    <location>
        <begin position="14"/>
        <end position="130"/>
    </location>
</feature>
<proteinExistence type="predicted"/>
<evidence type="ECO:0000259" key="9">
    <source>
        <dbReference type="PROSITE" id="PS50835"/>
    </source>
</evidence>
<dbReference type="Proteomes" id="UP001187415">
    <property type="component" value="Unassembled WGS sequence"/>
</dbReference>
<evidence type="ECO:0000313" key="11">
    <source>
        <dbReference type="Proteomes" id="UP001187415"/>
    </source>
</evidence>
<dbReference type="SUPFAM" id="SSF48726">
    <property type="entry name" value="Immunoglobulin"/>
    <property type="match status" value="1"/>
</dbReference>
<dbReference type="EMBL" id="JAUPFM010000006">
    <property type="protein sequence ID" value="KAK2848679.1"/>
    <property type="molecule type" value="Genomic_DNA"/>
</dbReference>